<dbReference type="Gene3D" id="2.40.160.10">
    <property type="entry name" value="Porin"/>
    <property type="match status" value="1"/>
</dbReference>
<evidence type="ECO:0000256" key="1">
    <source>
        <dbReference type="ARBA" id="ARBA00009075"/>
    </source>
</evidence>
<proteinExistence type="inferred from homology"/>
<evidence type="ECO:0000256" key="4">
    <source>
        <dbReference type="SAM" id="SignalP"/>
    </source>
</evidence>
<dbReference type="Proteomes" id="UP001159100">
    <property type="component" value="Unassembled WGS sequence"/>
</dbReference>
<dbReference type="InterPro" id="IPR023614">
    <property type="entry name" value="Porin_dom_sf"/>
</dbReference>
<evidence type="ECO:0000256" key="3">
    <source>
        <dbReference type="ARBA" id="ARBA00022729"/>
    </source>
</evidence>
<keyword evidence="3 4" id="KW-0732">Signal</keyword>
<organism evidence="5 6">
    <name type="scientific">Pseudomonas fungipugnans</name>
    <dbReference type="NCBI Taxonomy" id="3024217"/>
    <lineage>
        <taxon>Bacteria</taxon>
        <taxon>Pseudomonadati</taxon>
        <taxon>Pseudomonadota</taxon>
        <taxon>Gammaproteobacteria</taxon>
        <taxon>Pseudomonadales</taxon>
        <taxon>Pseudomonadaceae</taxon>
        <taxon>Pseudomonas</taxon>
    </lineage>
</organism>
<reference evidence="5 6" key="1">
    <citation type="submission" date="2023-02" db="EMBL/GenBank/DDBJ databases">
        <title>Pseudomonas chrutzelriedensis sp. nov., a potently antifungal strain isolated from moss.</title>
        <authorList>
            <person name="Schnyder A."/>
            <person name="Kalawong R."/>
            <person name="Eberl L."/>
            <person name="Agnoli K."/>
        </authorList>
    </citation>
    <scope>NUCLEOTIDE SEQUENCE [LARGE SCALE GENOMIC DNA]</scope>
    <source>
        <strain evidence="5 6">681</strain>
    </source>
</reference>
<evidence type="ECO:0000256" key="2">
    <source>
        <dbReference type="ARBA" id="ARBA00022448"/>
    </source>
</evidence>
<gene>
    <name evidence="5" type="ORF">POF45_05590</name>
</gene>
<accession>A0ABT6QJ93</accession>
<name>A0ABT6QJ93_9PSED</name>
<protein>
    <submittedName>
        <fullName evidence="5">OprD family porin</fullName>
    </submittedName>
</protein>
<keyword evidence="2" id="KW-0813">Transport</keyword>
<feature type="chain" id="PRO_5047413038" evidence="4">
    <location>
        <begin position="24"/>
        <end position="450"/>
    </location>
</feature>
<dbReference type="InterPro" id="IPR005318">
    <property type="entry name" value="OM_porin_bac"/>
</dbReference>
<dbReference type="PANTHER" id="PTHR34596">
    <property type="entry name" value="CHITOPORIN"/>
    <property type="match status" value="1"/>
</dbReference>
<evidence type="ECO:0000313" key="6">
    <source>
        <dbReference type="Proteomes" id="UP001159100"/>
    </source>
</evidence>
<comment type="similarity">
    <text evidence="1">Belongs to the outer membrane porin (Opr) (TC 1.B.25) family.</text>
</comment>
<keyword evidence="6" id="KW-1185">Reference proteome</keyword>
<evidence type="ECO:0000313" key="5">
    <source>
        <dbReference type="EMBL" id="MDI2590908.1"/>
    </source>
</evidence>
<dbReference type="EMBL" id="JARBWL010000001">
    <property type="protein sequence ID" value="MDI2590908.1"/>
    <property type="molecule type" value="Genomic_DNA"/>
</dbReference>
<dbReference type="RefSeq" id="WP_259495032.1">
    <property type="nucleotide sequence ID" value="NZ_JARBWL010000001.1"/>
</dbReference>
<feature type="signal peptide" evidence="4">
    <location>
        <begin position="1"/>
        <end position="23"/>
    </location>
</feature>
<dbReference type="Pfam" id="PF03573">
    <property type="entry name" value="OprD"/>
    <property type="match status" value="1"/>
</dbReference>
<dbReference type="PANTHER" id="PTHR34596:SF2">
    <property type="entry name" value="CHITOPORIN"/>
    <property type="match status" value="1"/>
</dbReference>
<comment type="caution">
    <text evidence="5">The sequence shown here is derived from an EMBL/GenBank/DDBJ whole genome shotgun (WGS) entry which is preliminary data.</text>
</comment>
<sequence>MIKKLATPLVGALLGGVMLPAHADFIDDSHADLTLLNRYLNQEGRDVAGSTAKAKSYRDWGQGFQFNFKSGYTEGPVGFGLDVEAFYGLKLDSGGDLNDKSHQGQYPGSMFPLDDGKSANDFSVLSPTFKMRFLEDELRVGMLSQNNPMLANTDGRLYHQTNTGVQLVSKDLSDFTFTGGDIVKTKIRNESGDSDMTTGGGTKLSDRFVYGGADYTGLANTTVSLWYSNLQDYYQQAFIGAKNTTALPVGSLLSDFRAYRSLGVGGNADGDADYAAAGSYDNGASKGRINQSTISLMESYSLAGHTLGIGAQKNTGDSDFPYLDSGLNSGDARQGPGAGADTPALTNLQLNKFQHAGEQTWLAQYKYDFGELGLKGLGFQATYAHGDQIRVASGGNSEWERDLALSYQVPDGKLKGFGVTWKNAMANPSMTGQTQQDENRLYVSYVVPLW</sequence>